<reference evidence="2" key="1">
    <citation type="submission" date="2021-01" db="EMBL/GenBank/DDBJ databases">
        <title>A chromosome-scale assembly of European eel, Anguilla anguilla.</title>
        <authorList>
            <person name="Henkel C."/>
            <person name="Jong-Raadsen S.A."/>
            <person name="Dufour S."/>
            <person name="Weltzien F.-A."/>
            <person name="Palstra A.P."/>
            <person name="Pelster B."/>
            <person name="Spaink H.P."/>
            <person name="Van Den Thillart G.E."/>
            <person name="Jansen H."/>
            <person name="Zahm M."/>
            <person name="Klopp C."/>
            <person name="Cedric C."/>
            <person name="Louis A."/>
            <person name="Berthelot C."/>
            <person name="Parey E."/>
            <person name="Roest Crollius H."/>
            <person name="Montfort J."/>
            <person name="Robinson-Rechavi M."/>
            <person name="Bucao C."/>
            <person name="Bouchez O."/>
            <person name="Gislard M."/>
            <person name="Lluch J."/>
            <person name="Milhes M."/>
            <person name="Lampietro C."/>
            <person name="Lopez Roques C."/>
            <person name="Donnadieu C."/>
            <person name="Braasch I."/>
            <person name="Desvignes T."/>
            <person name="Postlethwait J."/>
            <person name="Bobe J."/>
            <person name="Guiguen Y."/>
            <person name="Dirks R."/>
        </authorList>
    </citation>
    <scope>NUCLEOTIDE SEQUENCE</scope>
    <source>
        <strain evidence="2">Tag_6206</strain>
        <tissue evidence="2">Liver</tissue>
    </source>
</reference>
<dbReference type="EMBL" id="JAFIRN010000017">
    <property type="protein sequence ID" value="KAG5831801.1"/>
    <property type="molecule type" value="Genomic_DNA"/>
</dbReference>
<organism evidence="2 3">
    <name type="scientific">Anguilla anguilla</name>
    <name type="common">European freshwater eel</name>
    <name type="synonym">Muraena anguilla</name>
    <dbReference type="NCBI Taxonomy" id="7936"/>
    <lineage>
        <taxon>Eukaryota</taxon>
        <taxon>Metazoa</taxon>
        <taxon>Chordata</taxon>
        <taxon>Craniata</taxon>
        <taxon>Vertebrata</taxon>
        <taxon>Euteleostomi</taxon>
        <taxon>Actinopterygii</taxon>
        <taxon>Neopterygii</taxon>
        <taxon>Teleostei</taxon>
        <taxon>Anguilliformes</taxon>
        <taxon>Anguillidae</taxon>
        <taxon>Anguilla</taxon>
    </lineage>
</organism>
<sequence>MYKLQQYLLKQHSLQGTKPAPSTAPPAVLPRTTPITSEPSSSSSVMEEDEELERAMLSLSPSKFQAQPSSPVEVVRAQAVSVPRVYQR</sequence>
<gene>
    <name evidence="2" type="ORF">ANANG_G00283090</name>
</gene>
<name>A0A9D3LK94_ANGAN</name>
<evidence type="ECO:0000313" key="3">
    <source>
        <dbReference type="Proteomes" id="UP001044222"/>
    </source>
</evidence>
<accession>A0A9D3LK94</accession>
<dbReference type="AlphaFoldDB" id="A0A9D3LK94"/>
<dbReference type="Proteomes" id="UP001044222">
    <property type="component" value="Chromosome 17"/>
</dbReference>
<evidence type="ECO:0000313" key="2">
    <source>
        <dbReference type="EMBL" id="KAG5831801.1"/>
    </source>
</evidence>
<proteinExistence type="predicted"/>
<evidence type="ECO:0000256" key="1">
    <source>
        <dbReference type="SAM" id="MobiDB-lite"/>
    </source>
</evidence>
<protein>
    <submittedName>
        <fullName evidence="2">Uncharacterized protein</fullName>
    </submittedName>
</protein>
<keyword evidence="3" id="KW-1185">Reference proteome</keyword>
<comment type="caution">
    <text evidence="2">The sequence shown here is derived from an EMBL/GenBank/DDBJ whole genome shotgun (WGS) entry which is preliminary data.</text>
</comment>
<feature type="region of interest" description="Disordered" evidence="1">
    <location>
        <begin position="13"/>
        <end position="53"/>
    </location>
</feature>